<dbReference type="Proteomes" id="UP000034696">
    <property type="component" value="Unassembled WGS sequence"/>
</dbReference>
<name>A0A0G1PGG8_9BACT</name>
<reference evidence="1 2" key="1">
    <citation type="journal article" date="2015" name="Nature">
        <title>rRNA introns, odd ribosomes, and small enigmatic genomes across a large radiation of phyla.</title>
        <authorList>
            <person name="Brown C.T."/>
            <person name="Hug L.A."/>
            <person name="Thomas B.C."/>
            <person name="Sharon I."/>
            <person name="Castelle C.J."/>
            <person name="Singh A."/>
            <person name="Wilkins M.J."/>
            <person name="Williams K.H."/>
            <person name="Banfield J.F."/>
        </authorList>
    </citation>
    <scope>NUCLEOTIDE SEQUENCE [LARGE SCALE GENOMIC DNA]</scope>
</reference>
<gene>
    <name evidence="1" type="ORF">UX06_C0016G0006</name>
</gene>
<dbReference type="AlphaFoldDB" id="A0A0G1PGG8"/>
<protein>
    <submittedName>
        <fullName evidence="1">Uncharacterized protein</fullName>
    </submittedName>
</protein>
<evidence type="ECO:0000313" key="2">
    <source>
        <dbReference type="Proteomes" id="UP000034696"/>
    </source>
</evidence>
<comment type="caution">
    <text evidence="1">The sequence shown here is derived from an EMBL/GenBank/DDBJ whole genome shotgun (WGS) entry which is preliminary data.</text>
</comment>
<accession>A0A0G1PGG8</accession>
<organism evidence="1 2">
    <name type="scientific">Candidatus Giovannonibacteria bacterium GW2011_GWA2_45_21</name>
    <dbReference type="NCBI Taxonomy" id="1618649"/>
    <lineage>
        <taxon>Bacteria</taxon>
        <taxon>Candidatus Giovannoniibacteriota</taxon>
    </lineage>
</organism>
<evidence type="ECO:0000313" key="1">
    <source>
        <dbReference type="EMBL" id="KKU04513.1"/>
    </source>
</evidence>
<sequence>MFRFICPQQADWCFSFARRKECELVNYRVAIQLVVRLTRSVCNGKFRVDIEFVAITTVFVYPSSTMEEIVSVSFQRTGNSRGNIFRVATKTTIVLSKEGIHLLINIPLFALFTKSINIFDLRKNI</sequence>
<proteinExistence type="predicted"/>
<dbReference type="EMBL" id="LCKT01000016">
    <property type="protein sequence ID" value="KKU04513.1"/>
    <property type="molecule type" value="Genomic_DNA"/>
</dbReference>